<proteinExistence type="predicted"/>
<evidence type="ECO:0000313" key="2">
    <source>
        <dbReference type="EMBL" id="KAK6642179.1"/>
    </source>
</evidence>
<feature type="signal peptide" evidence="1">
    <location>
        <begin position="1"/>
        <end position="27"/>
    </location>
</feature>
<reference evidence="2 3" key="1">
    <citation type="submission" date="2023-09" db="EMBL/GenBank/DDBJ databases">
        <title>Genomes of two closely related lineages of the louse Polyplax serrata with different host specificities.</title>
        <authorList>
            <person name="Martinu J."/>
            <person name="Tarabai H."/>
            <person name="Stefka J."/>
            <person name="Hypsa V."/>
        </authorList>
    </citation>
    <scope>NUCLEOTIDE SEQUENCE [LARGE SCALE GENOMIC DNA]</scope>
    <source>
        <strain evidence="2">98ZLc_SE</strain>
    </source>
</reference>
<keyword evidence="1" id="KW-0732">Signal</keyword>
<protein>
    <submittedName>
        <fullName evidence="2">Uncharacterized protein</fullName>
    </submittedName>
</protein>
<feature type="chain" id="PRO_5046971046" evidence="1">
    <location>
        <begin position="28"/>
        <end position="197"/>
    </location>
</feature>
<organism evidence="2 3">
    <name type="scientific">Polyplax serrata</name>
    <name type="common">Common mouse louse</name>
    <dbReference type="NCBI Taxonomy" id="468196"/>
    <lineage>
        <taxon>Eukaryota</taxon>
        <taxon>Metazoa</taxon>
        <taxon>Ecdysozoa</taxon>
        <taxon>Arthropoda</taxon>
        <taxon>Hexapoda</taxon>
        <taxon>Insecta</taxon>
        <taxon>Pterygota</taxon>
        <taxon>Neoptera</taxon>
        <taxon>Paraneoptera</taxon>
        <taxon>Psocodea</taxon>
        <taxon>Troctomorpha</taxon>
        <taxon>Phthiraptera</taxon>
        <taxon>Anoplura</taxon>
        <taxon>Polyplacidae</taxon>
        <taxon>Polyplax</taxon>
    </lineage>
</organism>
<gene>
    <name evidence="2" type="ORF">RUM44_013902</name>
</gene>
<sequence length="197" mass="22791">MYTSVSHLRTFIILGLMCLDQTFTSSAVEVVKSKKLPDYAAKSKVHSKQALEPLRWLQEKSTSKPKVIPKPTKVQRREIPMKQTVLRASDKWENRETEETVQPNIVPGIQQPVYTVPKLPVVKPLIRPNETEAERAERIHKSFERLLTFVEIVGQVDNYFSSKWKNLVRTVSNFYDVEDEPYRVSAKRIYGTCPHAH</sequence>
<evidence type="ECO:0000256" key="1">
    <source>
        <dbReference type="SAM" id="SignalP"/>
    </source>
</evidence>
<evidence type="ECO:0000313" key="3">
    <source>
        <dbReference type="Proteomes" id="UP001359485"/>
    </source>
</evidence>
<dbReference type="EMBL" id="JAWJWF010000001">
    <property type="protein sequence ID" value="KAK6642179.1"/>
    <property type="molecule type" value="Genomic_DNA"/>
</dbReference>
<dbReference type="Proteomes" id="UP001359485">
    <property type="component" value="Unassembled WGS sequence"/>
</dbReference>
<accession>A0ABR1BJ06</accession>
<name>A0ABR1BJ06_POLSC</name>
<keyword evidence="3" id="KW-1185">Reference proteome</keyword>
<comment type="caution">
    <text evidence="2">The sequence shown here is derived from an EMBL/GenBank/DDBJ whole genome shotgun (WGS) entry which is preliminary data.</text>
</comment>